<dbReference type="GO" id="GO:0000976">
    <property type="term" value="F:transcription cis-regulatory region binding"/>
    <property type="evidence" value="ECO:0007669"/>
    <property type="project" value="TreeGrafter"/>
</dbReference>
<feature type="DNA-binding region" description="H-T-H motif" evidence="4">
    <location>
        <begin position="45"/>
        <end position="64"/>
    </location>
</feature>
<dbReference type="InterPro" id="IPR041674">
    <property type="entry name" value="TetR_C_22"/>
</dbReference>
<keyword evidence="3" id="KW-0804">Transcription</keyword>
<feature type="region of interest" description="Disordered" evidence="5">
    <location>
        <begin position="1"/>
        <end position="20"/>
    </location>
</feature>
<dbReference type="InterPro" id="IPR050109">
    <property type="entry name" value="HTH-type_TetR-like_transc_reg"/>
</dbReference>
<dbReference type="PRINTS" id="PR00455">
    <property type="entry name" value="HTHTETR"/>
</dbReference>
<dbReference type="InterPro" id="IPR009057">
    <property type="entry name" value="Homeodomain-like_sf"/>
</dbReference>
<evidence type="ECO:0000256" key="1">
    <source>
        <dbReference type="ARBA" id="ARBA00023015"/>
    </source>
</evidence>
<name>A0A7W6GKR9_9HYPH</name>
<keyword evidence="8" id="KW-1185">Reference proteome</keyword>
<dbReference type="SUPFAM" id="SSF46689">
    <property type="entry name" value="Homeodomain-like"/>
    <property type="match status" value="1"/>
</dbReference>
<evidence type="ECO:0000313" key="7">
    <source>
        <dbReference type="EMBL" id="MBB3978483.1"/>
    </source>
</evidence>
<dbReference type="Proteomes" id="UP000574761">
    <property type="component" value="Unassembled WGS sequence"/>
</dbReference>
<gene>
    <name evidence="7" type="ORF">GGQ64_003717</name>
</gene>
<evidence type="ECO:0000256" key="2">
    <source>
        <dbReference type="ARBA" id="ARBA00023125"/>
    </source>
</evidence>
<evidence type="ECO:0000313" key="8">
    <source>
        <dbReference type="Proteomes" id="UP000574761"/>
    </source>
</evidence>
<dbReference type="PANTHER" id="PTHR30055:SF234">
    <property type="entry name" value="HTH-TYPE TRANSCRIPTIONAL REGULATOR BETI"/>
    <property type="match status" value="1"/>
</dbReference>
<dbReference type="PROSITE" id="PS50977">
    <property type="entry name" value="HTH_TETR_2"/>
    <property type="match status" value="1"/>
</dbReference>
<dbReference type="Pfam" id="PF17928">
    <property type="entry name" value="TetR_C_22"/>
    <property type="match status" value="1"/>
</dbReference>
<dbReference type="Gene3D" id="1.10.357.10">
    <property type="entry name" value="Tetracycline Repressor, domain 2"/>
    <property type="match status" value="1"/>
</dbReference>
<evidence type="ECO:0000256" key="5">
    <source>
        <dbReference type="SAM" id="MobiDB-lite"/>
    </source>
</evidence>
<dbReference type="Pfam" id="PF00440">
    <property type="entry name" value="TetR_N"/>
    <property type="match status" value="1"/>
</dbReference>
<evidence type="ECO:0000256" key="3">
    <source>
        <dbReference type="ARBA" id="ARBA00023163"/>
    </source>
</evidence>
<dbReference type="EMBL" id="JACIEE010000007">
    <property type="protein sequence ID" value="MBB3978483.1"/>
    <property type="molecule type" value="Genomic_DNA"/>
</dbReference>
<accession>A0A7W6GKR9</accession>
<keyword evidence="2 4" id="KW-0238">DNA-binding</keyword>
<evidence type="ECO:0000259" key="6">
    <source>
        <dbReference type="PROSITE" id="PS50977"/>
    </source>
</evidence>
<dbReference type="InterPro" id="IPR001647">
    <property type="entry name" value="HTH_TetR"/>
</dbReference>
<dbReference type="RefSeq" id="WP_183806726.1">
    <property type="nucleotide sequence ID" value="NZ_JACIEE010000007.1"/>
</dbReference>
<dbReference type="AlphaFoldDB" id="A0A7W6GKR9"/>
<proteinExistence type="predicted"/>
<dbReference type="GO" id="GO:0003700">
    <property type="term" value="F:DNA-binding transcription factor activity"/>
    <property type="evidence" value="ECO:0007669"/>
    <property type="project" value="TreeGrafter"/>
</dbReference>
<comment type="caution">
    <text evidence="7">The sequence shown here is derived from an EMBL/GenBank/DDBJ whole genome shotgun (WGS) entry which is preliminary data.</text>
</comment>
<reference evidence="7 8" key="1">
    <citation type="submission" date="2020-08" db="EMBL/GenBank/DDBJ databases">
        <title>Genomic Encyclopedia of Type Strains, Phase IV (KMG-IV): sequencing the most valuable type-strain genomes for metagenomic binning, comparative biology and taxonomic classification.</title>
        <authorList>
            <person name="Goeker M."/>
        </authorList>
    </citation>
    <scope>NUCLEOTIDE SEQUENCE [LARGE SCALE GENOMIC DNA]</scope>
    <source>
        <strain evidence="7 8">DSM 100211</strain>
    </source>
</reference>
<feature type="domain" description="HTH tetR-type" evidence="6">
    <location>
        <begin position="22"/>
        <end position="82"/>
    </location>
</feature>
<organism evidence="7 8">
    <name type="scientific">Mycoplana azooxidifex</name>
    <dbReference type="NCBI Taxonomy" id="1636188"/>
    <lineage>
        <taxon>Bacteria</taxon>
        <taxon>Pseudomonadati</taxon>
        <taxon>Pseudomonadota</taxon>
        <taxon>Alphaproteobacteria</taxon>
        <taxon>Hyphomicrobiales</taxon>
        <taxon>Rhizobiaceae</taxon>
        <taxon>Mycoplana</taxon>
    </lineage>
</organism>
<sequence length="220" mass="24350">MTADADDLAQRLRRKPKQERSRERVEEILRVAKQLIGEKGIDGMTMREVALLTGGPIASVYQYFPNKSAIIAMLYEQYSAATRAGIGASLSKLTDMSDVRDAADGILDSYYLRVAGDPAIQDLLNAIQADKELQNMDITETRRQADLFCQLSSHLVVEGDRERFGRLVFLLFQLAGSMVRLAINLPADEAENMLVDFKHIIHGQLASFCPAGSQDAQESA</sequence>
<evidence type="ECO:0000256" key="4">
    <source>
        <dbReference type="PROSITE-ProRule" id="PRU00335"/>
    </source>
</evidence>
<keyword evidence="1" id="KW-0805">Transcription regulation</keyword>
<protein>
    <submittedName>
        <fullName evidence="7">AcrR family transcriptional regulator</fullName>
    </submittedName>
</protein>
<dbReference type="PANTHER" id="PTHR30055">
    <property type="entry name" value="HTH-TYPE TRANSCRIPTIONAL REGULATOR RUTR"/>
    <property type="match status" value="1"/>
</dbReference>